<sequence length="195" mass="21601">METRWCLRPVSTTPRLAPTRIPTSKETRNSSTAVCGLIVSRCRFARAAAVERLRQRRQNPDKSEACGTESDSLQSAGCQILAHDFQRHLLAFYTNRSGTAPPPLEAASWLVLATSPEQRREVFDSCQGLMASALMLVAEALSFAGQDAMAMSFAQEAQLYAETLQRTVPDQFETMVEMFPIREAWAGFQELLAAP</sequence>
<keyword evidence="2" id="KW-1185">Reference proteome</keyword>
<feature type="non-terminal residue" evidence="1">
    <location>
        <position position="195"/>
    </location>
</feature>
<evidence type="ECO:0000313" key="2">
    <source>
        <dbReference type="Proteomes" id="UP000601435"/>
    </source>
</evidence>
<dbReference type="EMBL" id="CAJNJA010095264">
    <property type="protein sequence ID" value="CAE7941941.1"/>
    <property type="molecule type" value="Genomic_DNA"/>
</dbReference>
<dbReference type="AlphaFoldDB" id="A0A813CB96"/>
<dbReference type="OrthoDB" id="10304190at2759"/>
<gene>
    <name evidence="1" type="ORF">SNEC2469_LOCUS34463</name>
</gene>
<name>A0A813CB96_9DINO</name>
<evidence type="ECO:0000313" key="1">
    <source>
        <dbReference type="EMBL" id="CAE7941941.1"/>
    </source>
</evidence>
<dbReference type="Proteomes" id="UP000601435">
    <property type="component" value="Unassembled WGS sequence"/>
</dbReference>
<accession>A0A813CB96</accession>
<organism evidence="1 2">
    <name type="scientific">Symbiodinium necroappetens</name>
    <dbReference type="NCBI Taxonomy" id="1628268"/>
    <lineage>
        <taxon>Eukaryota</taxon>
        <taxon>Sar</taxon>
        <taxon>Alveolata</taxon>
        <taxon>Dinophyceae</taxon>
        <taxon>Suessiales</taxon>
        <taxon>Symbiodiniaceae</taxon>
        <taxon>Symbiodinium</taxon>
    </lineage>
</organism>
<protein>
    <submittedName>
        <fullName evidence="1">Uncharacterized protein</fullName>
    </submittedName>
</protein>
<reference evidence="1" key="1">
    <citation type="submission" date="2021-02" db="EMBL/GenBank/DDBJ databases">
        <authorList>
            <person name="Dougan E. K."/>
            <person name="Rhodes N."/>
            <person name="Thang M."/>
            <person name="Chan C."/>
        </authorList>
    </citation>
    <scope>NUCLEOTIDE SEQUENCE</scope>
</reference>
<comment type="caution">
    <text evidence="1">The sequence shown here is derived from an EMBL/GenBank/DDBJ whole genome shotgun (WGS) entry which is preliminary data.</text>
</comment>
<proteinExistence type="predicted"/>